<dbReference type="SMART" id="SM00388">
    <property type="entry name" value="HisKA"/>
    <property type="match status" value="1"/>
</dbReference>
<keyword evidence="8" id="KW-0902">Two-component regulatory system</keyword>
<dbReference type="GO" id="GO:0000155">
    <property type="term" value="F:phosphorelay sensor kinase activity"/>
    <property type="evidence" value="ECO:0007669"/>
    <property type="project" value="InterPro"/>
</dbReference>
<evidence type="ECO:0000256" key="1">
    <source>
        <dbReference type="ARBA" id="ARBA00000085"/>
    </source>
</evidence>
<dbReference type="SMART" id="SM00387">
    <property type="entry name" value="HATPase_c"/>
    <property type="match status" value="1"/>
</dbReference>
<comment type="catalytic activity">
    <reaction evidence="1">
        <text>ATP + protein L-histidine = ADP + protein N-phospho-L-histidine.</text>
        <dbReference type="EC" id="2.7.13.3"/>
    </reaction>
</comment>
<protein>
    <recommendedName>
        <fullName evidence="2">histidine kinase</fullName>
        <ecNumber evidence="2">2.7.13.3</ecNumber>
    </recommendedName>
</protein>
<dbReference type="CDD" id="cd00082">
    <property type="entry name" value="HisKA"/>
    <property type="match status" value="1"/>
</dbReference>
<dbReference type="AlphaFoldDB" id="E4U0L1"/>
<evidence type="ECO:0000256" key="7">
    <source>
        <dbReference type="ARBA" id="ARBA00022840"/>
    </source>
</evidence>
<name>E4U0L1_SULKY</name>
<dbReference type="SUPFAM" id="SSF47384">
    <property type="entry name" value="Homodimeric domain of signal transducing histidine kinase"/>
    <property type="match status" value="1"/>
</dbReference>
<dbReference type="EMBL" id="CP002355">
    <property type="protein sequence ID" value="ADR34328.1"/>
    <property type="molecule type" value="Genomic_DNA"/>
</dbReference>
<dbReference type="STRING" id="709032.Sulku_1667"/>
<keyword evidence="4" id="KW-0808">Transferase</keyword>
<dbReference type="RefSeq" id="WP_013460525.1">
    <property type="nucleotide sequence ID" value="NC_014762.1"/>
</dbReference>
<evidence type="ECO:0000256" key="3">
    <source>
        <dbReference type="ARBA" id="ARBA00022553"/>
    </source>
</evidence>
<dbReference type="Proteomes" id="UP000008721">
    <property type="component" value="Chromosome"/>
</dbReference>
<dbReference type="InterPro" id="IPR003594">
    <property type="entry name" value="HATPase_dom"/>
</dbReference>
<dbReference type="Pfam" id="PF00512">
    <property type="entry name" value="HisKA"/>
    <property type="match status" value="1"/>
</dbReference>
<dbReference type="InterPro" id="IPR005467">
    <property type="entry name" value="His_kinase_dom"/>
</dbReference>
<dbReference type="InterPro" id="IPR036097">
    <property type="entry name" value="HisK_dim/P_sf"/>
</dbReference>
<evidence type="ECO:0000313" key="11">
    <source>
        <dbReference type="Proteomes" id="UP000008721"/>
    </source>
</evidence>
<accession>E4U0L1</accession>
<feature type="domain" description="Histidine kinase" evidence="9">
    <location>
        <begin position="193"/>
        <end position="409"/>
    </location>
</feature>
<dbReference type="Gene3D" id="1.10.287.130">
    <property type="match status" value="1"/>
</dbReference>
<evidence type="ECO:0000256" key="8">
    <source>
        <dbReference type="ARBA" id="ARBA00023012"/>
    </source>
</evidence>
<sequence>MSLLNPKVLMGDHNDLGSKTTQLHMLNKRLEYTQKYQKAIFDGQPNIIVANFNIQTLCDGNRAFLDFFGYSDVPSFLAEHECICDFFIEREGYLSTMMEGKNWIEYVKDNPGYSHYVLMKKGDKEHVFSVSVNEVHIENDKINIASFSDITELEGYKKTLEERIKSEVAENLNKDRILHNQSKSVQMGEMLNMIAHQWRQPLNAISASAISVSMKLELGELEPDDIREHLTYIQWRVQKMSQTINDFMNFFKPDQEVQQFRLNDVMKEIESLMRAQLQARGIRLHYDSRSPIVMSSYKKELAHVLINLIANARDAYEGKHLDAKPIEILLAQGEDENIHISVRDRAGGISPENMDKIFNPYFTTKDQGKGTGIGLYMSKRIVCEILKGMIEAVNTESGAEFIITFKNKYIS</sequence>
<keyword evidence="6 10" id="KW-0418">Kinase</keyword>
<dbReference type="InterPro" id="IPR036890">
    <property type="entry name" value="HATPase_C_sf"/>
</dbReference>
<evidence type="ECO:0000256" key="4">
    <source>
        <dbReference type="ARBA" id="ARBA00022679"/>
    </source>
</evidence>
<dbReference type="PRINTS" id="PR00344">
    <property type="entry name" value="BCTRLSENSOR"/>
</dbReference>
<dbReference type="PANTHER" id="PTHR43065">
    <property type="entry name" value="SENSOR HISTIDINE KINASE"/>
    <property type="match status" value="1"/>
</dbReference>
<dbReference type="PROSITE" id="PS50109">
    <property type="entry name" value="HIS_KIN"/>
    <property type="match status" value="1"/>
</dbReference>
<dbReference type="Gene3D" id="3.30.565.10">
    <property type="entry name" value="Histidine kinase-like ATPase, C-terminal domain"/>
    <property type="match status" value="1"/>
</dbReference>
<organism evidence="10 11">
    <name type="scientific">Sulfuricurvum kujiense (strain ATCC BAA-921 / DSM 16994 / JCM 11577 / YK-1)</name>
    <dbReference type="NCBI Taxonomy" id="709032"/>
    <lineage>
        <taxon>Bacteria</taxon>
        <taxon>Pseudomonadati</taxon>
        <taxon>Campylobacterota</taxon>
        <taxon>Epsilonproteobacteria</taxon>
        <taxon>Campylobacterales</taxon>
        <taxon>Sulfurimonadaceae</taxon>
        <taxon>Sulfuricurvum</taxon>
    </lineage>
</organism>
<dbReference type="OrthoDB" id="9799273at2"/>
<evidence type="ECO:0000256" key="2">
    <source>
        <dbReference type="ARBA" id="ARBA00012438"/>
    </source>
</evidence>
<gene>
    <name evidence="10" type="ordered locus">Sulku_1667</name>
</gene>
<evidence type="ECO:0000256" key="6">
    <source>
        <dbReference type="ARBA" id="ARBA00022777"/>
    </source>
</evidence>
<dbReference type="InterPro" id="IPR003661">
    <property type="entry name" value="HisK_dim/P_dom"/>
</dbReference>
<keyword evidence="11" id="KW-1185">Reference proteome</keyword>
<reference evidence="10 11" key="1">
    <citation type="journal article" date="2012" name="Stand. Genomic Sci.">
        <title>Complete genome sequence of the sulfur compounds oxidizing chemolithoautotroph Sulfuricurvum kujiense type strain (YK-1(T)).</title>
        <authorList>
            <person name="Han C."/>
            <person name="Kotsyurbenko O."/>
            <person name="Chertkov O."/>
            <person name="Held B."/>
            <person name="Lapidus A."/>
            <person name="Nolan M."/>
            <person name="Lucas S."/>
            <person name="Hammon N."/>
            <person name="Deshpande S."/>
            <person name="Cheng J.F."/>
            <person name="Tapia R."/>
            <person name="Goodwin L.A."/>
            <person name="Pitluck S."/>
            <person name="Liolios K."/>
            <person name="Pagani I."/>
            <person name="Ivanova N."/>
            <person name="Mavromatis K."/>
            <person name="Mikhailova N."/>
            <person name="Pati A."/>
            <person name="Chen A."/>
            <person name="Palaniappan K."/>
            <person name="Land M."/>
            <person name="Hauser L."/>
            <person name="Chang Y.J."/>
            <person name="Jeffries C.D."/>
            <person name="Brambilla E.M."/>
            <person name="Rohde M."/>
            <person name="Spring S."/>
            <person name="Sikorski J."/>
            <person name="Goker M."/>
            <person name="Woyke T."/>
            <person name="Bristow J."/>
            <person name="Eisen J.A."/>
            <person name="Markowitz V."/>
            <person name="Hugenholtz P."/>
            <person name="Kyrpides N.C."/>
            <person name="Klenk H.P."/>
            <person name="Detter J.C."/>
        </authorList>
    </citation>
    <scope>NUCLEOTIDE SEQUENCE [LARGE SCALE GENOMIC DNA]</scope>
    <source>
        <strain evidence="11">ATCC BAA-921 / DSM 16994 / JCM 11577 / YK-1</strain>
    </source>
</reference>
<dbReference type="GO" id="GO:0005524">
    <property type="term" value="F:ATP binding"/>
    <property type="evidence" value="ECO:0007669"/>
    <property type="project" value="UniProtKB-KW"/>
</dbReference>
<evidence type="ECO:0000313" key="10">
    <source>
        <dbReference type="EMBL" id="ADR34328.1"/>
    </source>
</evidence>
<proteinExistence type="predicted"/>
<dbReference type="PANTHER" id="PTHR43065:SF10">
    <property type="entry name" value="PEROXIDE STRESS-ACTIVATED HISTIDINE KINASE MAK3"/>
    <property type="match status" value="1"/>
</dbReference>
<dbReference type="InterPro" id="IPR004358">
    <property type="entry name" value="Sig_transdc_His_kin-like_C"/>
</dbReference>
<dbReference type="SUPFAM" id="SSF55874">
    <property type="entry name" value="ATPase domain of HSP90 chaperone/DNA topoisomerase II/histidine kinase"/>
    <property type="match status" value="1"/>
</dbReference>
<keyword evidence="3" id="KW-0597">Phosphoprotein</keyword>
<dbReference type="Pfam" id="PF02518">
    <property type="entry name" value="HATPase_c"/>
    <property type="match status" value="1"/>
</dbReference>
<evidence type="ECO:0000256" key="5">
    <source>
        <dbReference type="ARBA" id="ARBA00022741"/>
    </source>
</evidence>
<keyword evidence="5" id="KW-0547">Nucleotide-binding</keyword>
<evidence type="ECO:0000259" key="9">
    <source>
        <dbReference type="PROSITE" id="PS50109"/>
    </source>
</evidence>
<dbReference type="EC" id="2.7.13.3" evidence="2"/>
<dbReference type="HOGENOM" id="CLU_000445_133_3_7"/>
<dbReference type="KEGG" id="sku:Sulku_1667"/>
<keyword evidence="7" id="KW-0067">ATP-binding</keyword>
<dbReference type="eggNOG" id="COG4191">
    <property type="taxonomic scope" value="Bacteria"/>
</dbReference>